<evidence type="ECO:0000313" key="1">
    <source>
        <dbReference type="EMBL" id="KAJ3789681.1"/>
    </source>
</evidence>
<evidence type="ECO:0000313" key="2">
    <source>
        <dbReference type="Proteomes" id="UP001163798"/>
    </source>
</evidence>
<dbReference type="AlphaFoldDB" id="A0AA38NRA3"/>
<dbReference type="Proteomes" id="UP001163798">
    <property type="component" value="Unassembled WGS sequence"/>
</dbReference>
<sequence>MGSIGTTTCRELETHKPSLSPTLATCTLLKGSIKAILVVIPLIAAKFNSRFSVNCAVIRIRYHITLAERIVIFRKMRHEAIHDARLDSVVNVRSRSILSIAVSLKDSQASPEARVCLHNEVCNLRTTVSYKTVATRPVTYGVPLAFLDRNKAQRTGYSACEACEAFVMGEGSAFTQACRFRLVLHIVMFVAHLSCSCRLENLRA</sequence>
<protein>
    <submittedName>
        <fullName evidence="1">Uncharacterized protein</fullName>
    </submittedName>
</protein>
<proteinExistence type="predicted"/>
<keyword evidence="2" id="KW-1185">Reference proteome</keyword>
<name>A0AA38NRA3_9AGAR</name>
<organism evidence="1 2">
    <name type="scientific">Lentinula aff. detonsa</name>
    <dbReference type="NCBI Taxonomy" id="2804958"/>
    <lineage>
        <taxon>Eukaryota</taxon>
        <taxon>Fungi</taxon>
        <taxon>Dikarya</taxon>
        <taxon>Basidiomycota</taxon>
        <taxon>Agaricomycotina</taxon>
        <taxon>Agaricomycetes</taxon>
        <taxon>Agaricomycetidae</taxon>
        <taxon>Agaricales</taxon>
        <taxon>Marasmiineae</taxon>
        <taxon>Omphalotaceae</taxon>
        <taxon>Lentinula</taxon>
    </lineage>
</organism>
<accession>A0AA38NRA3</accession>
<dbReference type="EMBL" id="MU793257">
    <property type="protein sequence ID" value="KAJ3789681.1"/>
    <property type="molecule type" value="Genomic_DNA"/>
</dbReference>
<comment type="caution">
    <text evidence="1">The sequence shown here is derived from an EMBL/GenBank/DDBJ whole genome shotgun (WGS) entry which is preliminary data.</text>
</comment>
<reference evidence="1" key="1">
    <citation type="submission" date="2022-08" db="EMBL/GenBank/DDBJ databases">
        <authorList>
            <consortium name="DOE Joint Genome Institute"/>
            <person name="Min B."/>
            <person name="Riley R."/>
            <person name="Sierra-Patev S."/>
            <person name="Naranjo-Ortiz M."/>
            <person name="Looney B."/>
            <person name="Konkel Z."/>
            <person name="Slot J.C."/>
            <person name="Sakamoto Y."/>
            <person name="Steenwyk J.L."/>
            <person name="Rokas A."/>
            <person name="Carro J."/>
            <person name="Camarero S."/>
            <person name="Ferreira P."/>
            <person name="Molpeceres G."/>
            <person name="Ruiz-Duenas F.J."/>
            <person name="Serrano A."/>
            <person name="Henrissat B."/>
            <person name="Drula E."/>
            <person name="Hughes K.W."/>
            <person name="Mata J.L."/>
            <person name="Ishikawa N.K."/>
            <person name="Vargas-Isla R."/>
            <person name="Ushijima S."/>
            <person name="Smith C.A."/>
            <person name="Ahrendt S."/>
            <person name="Andreopoulos W."/>
            <person name="He G."/>
            <person name="Labutti K."/>
            <person name="Lipzen A."/>
            <person name="Ng V."/>
            <person name="Sandor L."/>
            <person name="Barry K."/>
            <person name="Martinez A.T."/>
            <person name="Xiao Y."/>
            <person name="Gibbons J.G."/>
            <person name="Terashima K."/>
            <person name="Hibbett D.S."/>
            <person name="Grigoriev I.V."/>
        </authorList>
    </citation>
    <scope>NUCLEOTIDE SEQUENCE</scope>
    <source>
        <strain evidence="1">TFB10291</strain>
    </source>
</reference>
<gene>
    <name evidence="1" type="ORF">GGU10DRAFT_31773</name>
</gene>